<dbReference type="GO" id="GO:0005737">
    <property type="term" value="C:cytoplasm"/>
    <property type="evidence" value="ECO:0007669"/>
    <property type="project" value="UniProtKB-ARBA"/>
</dbReference>
<evidence type="ECO:0000259" key="3">
    <source>
        <dbReference type="PROSITE" id="PS50103"/>
    </source>
</evidence>
<dbReference type="SMART" id="SM00333">
    <property type="entry name" value="TUDOR"/>
    <property type="match status" value="1"/>
</dbReference>
<feature type="region of interest" description="Disordered" evidence="2">
    <location>
        <begin position="878"/>
        <end position="897"/>
    </location>
</feature>
<feature type="domain" description="C3H1-type" evidence="3">
    <location>
        <begin position="642"/>
        <end position="671"/>
    </location>
</feature>
<keyword evidence="1" id="KW-0862">Zinc</keyword>
<dbReference type="InterPro" id="IPR035437">
    <property type="entry name" value="SNase_OB-fold_sf"/>
</dbReference>
<feature type="compositionally biased region" description="Polar residues" evidence="2">
    <location>
        <begin position="351"/>
        <end position="372"/>
    </location>
</feature>
<proteinExistence type="predicted"/>
<dbReference type="OrthoDB" id="10052065at2759"/>
<dbReference type="PANTHER" id="PTHR22948:SF29">
    <property type="entry name" value="FI02030P-RELATED"/>
    <property type="match status" value="1"/>
</dbReference>
<organism evidence="5 6">
    <name type="scientific">Drosophila lebanonensis</name>
    <name type="common">Fruit fly</name>
    <name type="synonym">Scaptodrosophila lebanonensis</name>
    <dbReference type="NCBI Taxonomy" id="7225"/>
    <lineage>
        <taxon>Eukaryota</taxon>
        <taxon>Metazoa</taxon>
        <taxon>Ecdysozoa</taxon>
        <taxon>Arthropoda</taxon>
        <taxon>Hexapoda</taxon>
        <taxon>Insecta</taxon>
        <taxon>Pterygota</taxon>
        <taxon>Neoptera</taxon>
        <taxon>Endopterygota</taxon>
        <taxon>Diptera</taxon>
        <taxon>Brachycera</taxon>
        <taxon>Muscomorpha</taxon>
        <taxon>Ephydroidea</taxon>
        <taxon>Drosophilidae</taxon>
        <taxon>Scaptodrosophila</taxon>
    </lineage>
</organism>
<feature type="zinc finger region" description="C3H1-type" evidence="1">
    <location>
        <begin position="642"/>
        <end position="671"/>
    </location>
</feature>
<feature type="domain" description="Tudor" evidence="4">
    <location>
        <begin position="737"/>
        <end position="800"/>
    </location>
</feature>
<dbReference type="InterPro" id="IPR002999">
    <property type="entry name" value="Tudor"/>
</dbReference>
<name>A0A6J2U136_DROLE</name>
<dbReference type="InterPro" id="IPR000571">
    <property type="entry name" value="Znf_CCCH"/>
</dbReference>
<dbReference type="AlphaFoldDB" id="A0A6J2U136"/>
<dbReference type="Gene3D" id="2.40.50.90">
    <property type="match status" value="1"/>
</dbReference>
<keyword evidence="5" id="KW-1185">Reference proteome</keyword>
<dbReference type="GO" id="GO:0008270">
    <property type="term" value="F:zinc ion binding"/>
    <property type="evidence" value="ECO:0007669"/>
    <property type="project" value="UniProtKB-KW"/>
</dbReference>
<dbReference type="GeneID" id="115629928"/>
<dbReference type="PANTHER" id="PTHR22948">
    <property type="entry name" value="TUDOR DOMAIN CONTAINING PROTEIN"/>
    <property type="match status" value="1"/>
</dbReference>
<dbReference type="RefSeq" id="XP_030382396.1">
    <property type="nucleotide sequence ID" value="XM_030526536.1"/>
</dbReference>
<dbReference type="InterPro" id="IPR056482">
    <property type="entry name" value="Tudor_krimper_1st"/>
</dbReference>
<sequence>MDLDDLSGVMELCRLNMHKLQANLTQYQRDMDAVFGALKSNWVNERPLDRRLMVVHDRLLQSVNEINEHAISFNLRMSLNKPIGILKNYNNDGSVQEQQELERHTNEDGILVGDNDPPIDRTSLLMITPSSCDRATALGKTIKRNYQKRQCMLTPLQVQPSQESIPRELLAPPLAVESAYMNQAISQTLYKDQEPNEVTLTLKSSISKNDPIHEQCEPIENALPVLSPSTSEVRLILKGDVSLEKCERSVTKSPVSTLLNSENAFIQNLETTSEKLKVGEPTLSTLPKSEDPLIQNALNQTLQTSSKKPEVGEPTLSALSKLEDPLTNSLNQTVETSFKESEVDEPPLPSPKQTCPKSSSFAPTKTDSNEPSNVEDAVKIELPIPSRSRLLLPPSGGEQLTHNEIYSKLTKNLKSFNVETVMNVVIMRINVSEKCLYVAEWGKETLPVQSLMRADLPLQELLRFPDFGEMFAMYDSQENIIPRAVITAYIGNCYDGYLVDYGEHIRFDGKEIIFALPESTQMVPPQAVRCYVKNKDVGDLRPYVYKEVQIRVLANNGLDVVAEFLGGTEEIQNNETKETKNLDSKNTEVAETIPKEIVDIKEDQEIEQQPSMKLTDEQWAILNDIPEGTSDAVKAVMGFNPKDDERLCRHYDPKIQGCFKGSKCRLVHEPVAPYGATKDVELIPPLPAEADLPIDDSKPVRMLVTYVNSATHFYAQLVDGSPPLVWSKKEVREVNAQFKRSPGLLDLVLALYQDGNYYRAQIVEVLDATSEFKIFYVDYGNTEFVLLRSLKPCDDVVALKPPRARSCIIGGITRNLLLAPKKASECLQFLKMRILNEEVNVKILGHITDGYVIQFMGNSSRLVSQMIERRYVIPHSGVDMENQSSNSSNESFNEVVQ</sequence>
<evidence type="ECO:0000256" key="1">
    <source>
        <dbReference type="PROSITE-ProRule" id="PRU00723"/>
    </source>
</evidence>
<dbReference type="Pfam" id="PF00567">
    <property type="entry name" value="TUDOR"/>
    <property type="match status" value="1"/>
</dbReference>
<dbReference type="PROSITE" id="PS50304">
    <property type="entry name" value="TUDOR"/>
    <property type="match status" value="1"/>
</dbReference>
<protein>
    <submittedName>
        <fullName evidence="6">Uncharacterized protein LOC115629928</fullName>
    </submittedName>
</protein>
<gene>
    <name evidence="6" type="primary">LOC115629928</name>
</gene>
<dbReference type="SUPFAM" id="SSF63748">
    <property type="entry name" value="Tudor/PWWP/MBT"/>
    <property type="match status" value="2"/>
</dbReference>
<feature type="compositionally biased region" description="Low complexity" evidence="2">
    <location>
        <begin position="881"/>
        <end position="897"/>
    </location>
</feature>
<dbReference type="InterPro" id="IPR050621">
    <property type="entry name" value="Tudor_domain_containing"/>
</dbReference>
<evidence type="ECO:0000259" key="4">
    <source>
        <dbReference type="PROSITE" id="PS50304"/>
    </source>
</evidence>
<evidence type="ECO:0000256" key="2">
    <source>
        <dbReference type="SAM" id="MobiDB-lite"/>
    </source>
</evidence>
<evidence type="ECO:0000313" key="6">
    <source>
        <dbReference type="RefSeq" id="XP_030382396.1"/>
    </source>
</evidence>
<feature type="region of interest" description="Disordered" evidence="2">
    <location>
        <begin position="336"/>
        <end position="375"/>
    </location>
</feature>
<reference evidence="6" key="1">
    <citation type="submission" date="2025-08" db="UniProtKB">
        <authorList>
            <consortium name="RefSeq"/>
        </authorList>
    </citation>
    <scope>IDENTIFICATION</scope>
    <source>
        <strain evidence="6">11010-0011.00</strain>
        <tissue evidence="6">Whole body</tissue>
    </source>
</reference>
<keyword evidence="1" id="KW-0479">Metal-binding</keyword>
<dbReference type="PROSITE" id="PS50103">
    <property type="entry name" value="ZF_C3H1"/>
    <property type="match status" value="1"/>
</dbReference>
<dbReference type="Gene3D" id="2.30.30.140">
    <property type="match status" value="1"/>
</dbReference>
<evidence type="ECO:0000313" key="5">
    <source>
        <dbReference type="Proteomes" id="UP000504634"/>
    </source>
</evidence>
<dbReference type="Proteomes" id="UP000504634">
    <property type="component" value="Unplaced"/>
</dbReference>
<accession>A0A6J2U136</accession>
<keyword evidence="1" id="KW-0863">Zinc-finger</keyword>
<dbReference type="Pfam" id="PF24047">
    <property type="entry name" value="Tudor_krimper_1st"/>
    <property type="match status" value="1"/>
</dbReference>